<dbReference type="PANTHER" id="PTHR42973:SF22">
    <property type="entry name" value="FAD-BINDING PCMH-TYPE DOMAIN-CONTAINING PROTEIN-RELATED"/>
    <property type="match status" value="1"/>
</dbReference>
<dbReference type="AlphaFoldDB" id="A0AAN6MNJ6"/>
<evidence type="ECO:0000256" key="1">
    <source>
        <dbReference type="ARBA" id="ARBA00005466"/>
    </source>
</evidence>
<evidence type="ECO:0000256" key="3">
    <source>
        <dbReference type="ARBA" id="ARBA00022827"/>
    </source>
</evidence>
<dbReference type="InterPro" id="IPR050416">
    <property type="entry name" value="FAD-linked_Oxidoreductase"/>
</dbReference>
<evidence type="ECO:0000256" key="5">
    <source>
        <dbReference type="SAM" id="SignalP"/>
    </source>
</evidence>
<dbReference type="InterPro" id="IPR006094">
    <property type="entry name" value="Oxid_FAD_bind_N"/>
</dbReference>
<keyword evidence="3" id="KW-0274">FAD</keyword>
<organism evidence="7 8">
    <name type="scientific">Staphylotrichum tortipilum</name>
    <dbReference type="NCBI Taxonomy" id="2831512"/>
    <lineage>
        <taxon>Eukaryota</taxon>
        <taxon>Fungi</taxon>
        <taxon>Dikarya</taxon>
        <taxon>Ascomycota</taxon>
        <taxon>Pezizomycotina</taxon>
        <taxon>Sordariomycetes</taxon>
        <taxon>Sordariomycetidae</taxon>
        <taxon>Sordariales</taxon>
        <taxon>Chaetomiaceae</taxon>
        <taxon>Staphylotrichum</taxon>
    </lineage>
</organism>
<reference evidence="7" key="2">
    <citation type="submission" date="2023-05" db="EMBL/GenBank/DDBJ databases">
        <authorList>
            <consortium name="Lawrence Berkeley National Laboratory"/>
            <person name="Steindorff A."/>
            <person name="Hensen N."/>
            <person name="Bonometti L."/>
            <person name="Westerberg I."/>
            <person name="Brannstrom I.O."/>
            <person name="Guillou S."/>
            <person name="Cros-Aarteil S."/>
            <person name="Calhoun S."/>
            <person name="Haridas S."/>
            <person name="Kuo A."/>
            <person name="Mondo S."/>
            <person name="Pangilinan J."/>
            <person name="Riley R."/>
            <person name="Labutti K."/>
            <person name="Andreopoulos B."/>
            <person name="Lipzen A."/>
            <person name="Chen C."/>
            <person name="Yanf M."/>
            <person name="Daum C."/>
            <person name="Ng V."/>
            <person name="Clum A."/>
            <person name="Ohm R."/>
            <person name="Martin F."/>
            <person name="Silar P."/>
            <person name="Natvig D."/>
            <person name="Lalanne C."/>
            <person name="Gautier V."/>
            <person name="Ament-Velasquez S.L."/>
            <person name="Kruys A."/>
            <person name="Hutchinson M.I."/>
            <person name="Powell A.J."/>
            <person name="Barry K."/>
            <person name="Miller A.N."/>
            <person name="Grigoriev I.V."/>
            <person name="Debuchy R."/>
            <person name="Gladieux P."/>
            <person name="Thoren M.H."/>
            <person name="Johannesson H."/>
        </authorList>
    </citation>
    <scope>NUCLEOTIDE SEQUENCE</scope>
    <source>
        <strain evidence="7">CBS 103.79</strain>
    </source>
</reference>
<dbReference type="Pfam" id="PF01565">
    <property type="entry name" value="FAD_binding_4"/>
    <property type="match status" value="1"/>
</dbReference>
<comment type="caution">
    <text evidence="7">The sequence shown here is derived from an EMBL/GenBank/DDBJ whole genome shotgun (WGS) entry which is preliminary data.</text>
</comment>
<keyword evidence="5" id="KW-0732">Signal</keyword>
<evidence type="ECO:0000313" key="7">
    <source>
        <dbReference type="EMBL" id="KAK3903611.1"/>
    </source>
</evidence>
<feature type="domain" description="FAD-binding PCMH-type" evidence="6">
    <location>
        <begin position="77"/>
        <end position="251"/>
    </location>
</feature>
<evidence type="ECO:0000313" key="8">
    <source>
        <dbReference type="Proteomes" id="UP001303889"/>
    </source>
</evidence>
<keyword evidence="8" id="KW-1185">Reference proteome</keyword>
<dbReference type="GO" id="GO:0016491">
    <property type="term" value="F:oxidoreductase activity"/>
    <property type="evidence" value="ECO:0007669"/>
    <property type="project" value="UniProtKB-KW"/>
</dbReference>
<feature type="chain" id="PRO_5042934451" description="FAD-binding PCMH-type domain-containing protein" evidence="5">
    <location>
        <begin position="40"/>
        <end position="509"/>
    </location>
</feature>
<sequence length="509" mass="54976">MRPLFWGRLRTSGRSPSLARPVFWTALVAAAALPGAVLATNPPTCQVVAAQMPGRVIFPSDPAYSAAQSSYYAGQARNMKPGCIFMPTTTDEVSQFVKMVGARNQPDAKFAVRGGGHTLWKGAANIDGGITVDMRLINATVLNADSSVASLGAGGRFGNVYHSLKPHGLTVLGGRVPSIGVGGFLSSGGMTFLSRRHGFACNSVVGYEIVLAGGKVLHVTQDSNPDLWLALKGGINNYGIVTRFDVATYPDKMWYDLVQYNFTDAILADQARVLCNFMKPGPTFDPDAMMGLFLDFAGGAFFVRNALWHTGGDANPLVYKPFTDIPNMGSSGQLLAVADVVDQFGANIPPSTPRAFQLDWSFVNPPAEVYVELFKIWQDGVKALSDVQGFFVEFLTQPQAVVQKGTQSLYGLEAGRTDYVMMLMTAAYANAADDERVRVGITNIVRAQRGLLRRKGYLIDFVYPNYADKSEGVFKSWGADSVAKLQAASLKYDPQGIFQKRVPGGLKVF</sequence>
<dbReference type="Proteomes" id="UP001303889">
    <property type="component" value="Unassembled WGS sequence"/>
</dbReference>
<evidence type="ECO:0000259" key="6">
    <source>
        <dbReference type="PROSITE" id="PS51387"/>
    </source>
</evidence>
<evidence type="ECO:0000256" key="2">
    <source>
        <dbReference type="ARBA" id="ARBA00022630"/>
    </source>
</evidence>
<name>A0AAN6MNJ6_9PEZI</name>
<reference evidence="7" key="1">
    <citation type="journal article" date="2023" name="Mol. Phylogenet. Evol.">
        <title>Genome-scale phylogeny and comparative genomics of the fungal order Sordariales.</title>
        <authorList>
            <person name="Hensen N."/>
            <person name="Bonometti L."/>
            <person name="Westerberg I."/>
            <person name="Brannstrom I.O."/>
            <person name="Guillou S."/>
            <person name="Cros-Aarteil S."/>
            <person name="Calhoun S."/>
            <person name="Haridas S."/>
            <person name="Kuo A."/>
            <person name="Mondo S."/>
            <person name="Pangilinan J."/>
            <person name="Riley R."/>
            <person name="LaButti K."/>
            <person name="Andreopoulos B."/>
            <person name="Lipzen A."/>
            <person name="Chen C."/>
            <person name="Yan M."/>
            <person name="Daum C."/>
            <person name="Ng V."/>
            <person name="Clum A."/>
            <person name="Steindorff A."/>
            <person name="Ohm R.A."/>
            <person name="Martin F."/>
            <person name="Silar P."/>
            <person name="Natvig D.O."/>
            <person name="Lalanne C."/>
            <person name="Gautier V."/>
            <person name="Ament-Velasquez S.L."/>
            <person name="Kruys A."/>
            <person name="Hutchinson M.I."/>
            <person name="Powell A.J."/>
            <person name="Barry K."/>
            <person name="Miller A.N."/>
            <person name="Grigoriev I.V."/>
            <person name="Debuchy R."/>
            <person name="Gladieux P."/>
            <person name="Hiltunen Thoren M."/>
            <person name="Johannesson H."/>
        </authorList>
    </citation>
    <scope>NUCLEOTIDE SEQUENCE</scope>
    <source>
        <strain evidence="7">CBS 103.79</strain>
    </source>
</reference>
<dbReference type="SUPFAM" id="SSF56176">
    <property type="entry name" value="FAD-binding/transporter-associated domain-like"/>
    <property type="match status" value="1"/>
</dbReference>
<dbReference type="Gene3D" id="3.30.465.10">
    <property type="match status" value="1"/>
</dbReference>
<protein>
    <recommendedName>
        <fullName evidence="6">FAD-binding PCMH-type domain-containing protein</fullName>
    </recommendedName>
</protein>
<dbReference type="EMBL" id="MU855438">
    <property type="protein sequence ID" value="KAK3903611.1"/>
    <property type="molecule type" value="Genomic_DNA"/>
</dbReference>
<keyword evidence="2" id="KW-0285">Flavoprotein</keyword>
<dbReference type="PANTHER" id="PTHR42973">
    <property type="entry name" value="BINDING OXIDOREDUCTASE, PUTATIVE (AFU_ORTHOLOGUE AFUA_1G17690)-RELATED"/>
    <property type="match status" value="1"/>
</dbReference>
<keyword evidence="4" id="KW-0560">Oxidoreductase</keyword>
<accession>A0AAN6MNJ6</accession>
<gene>
    <name evidence="7" type="ORF">C8A05DRAFT_43178</name>
</gene>
<dbReference type="InterPro" id="IPR016166">
    <property type="entry name" value="FAD-bd_PCMH"/>
</dbReference>
<feature type="signal peptide" evidence="5">
    <location>
        <begin position="1"/>
        <end position="39"/>
    </location>
</feature>
<dbReference type="InterPro" id="IPR036318">
    <property type="entry name" value="FAD-bd_PCMH-like_sf"/>
</dbReference>
<comment type="similarity">
    <text evidence="1">Belongs to the oxygen-dependent FAD-linked oxidoreductase family.</text>
</comment>
<dbReference type="InterPro" id="IPR016169">
    <property type="entry name" value="FAD-bd_PCMH_sub2"/>
</dbReference>
<dbReference type="PROSITE" id="PS51387">
    <property type="entry name" value="FAD_PCMH"/>
    <property type="match status" value="1"/>
</dbReference>
<proteinExistence type="inferred from homology"/>
<dbReference type="GO" id="GO:0071949">
    <property type="term" value="F:FAD binding"/>
    <property type="evidence" value="ECO:0007669"/>
    <property type="project" value="InterPro"/>
</dbReference>
<evidence type="ECO:0000256" key="4">
    <source>
        <dbReference type="ARBA" id="ARBA00023002"/>
    </source>
</evidence>